<name>A0ACA9U658_BIOOC</name>
<evidence type="ECO:0000313" key="2">
    <source>
        <dbReference type="Proteomes" id="UP000836387"/>
    </source>
</evidence>
<accession>A0ACA9U658</accession>
<sequence>MILSRLLGSAFAFASIINAQVNLRTARPFAVLAGSTVTNTGPTVIMGDVGVSPGTAITGFPPGVITNGAIHAADAVAAQAQSDITTAYNVAARQPPTTTLPSQQLGGLTLIAGVYRLTSSAQLTGTLTLDGQGVTNGVWIFQIGSALTTASASMVLLINGALPCNVFWQVRSSATIGTGTTFAGNVLALTSITLNTGATNNGGIYARNGAVTLDSNTIRGDPCSPIVTTATTTTTTTSTTTTTIPTTTSTTTTTTTTSTPTTTTTSSTTTTSTIPTATTTATTTTTGMGTTTTTTPSTATTSTTTTSTTTTSTTTTSTATTTGTGTATTTITIGIGTTTTTTTGIGMTTTTATGTGTTTSIATLMTTTSTKAKNKTFSTPTGFTTSAARNKAATFTTTHITITSCAPTVIEYTIGYITTETVTSLTTWYPSETEESTVIATASLGIMGKFNIPAPVCTESSCPYIPQTASVEVDVAVVTAHATNAAVPVYHSCERASETPIPTPAANYPETGPVGTAQGIYTITKPCSTCGAMTQGALVVAAAAEAYRVSAAGFIAAALAMAINGM</sequence>
<evidence type="ECO:0000313" key="1">
    <source>
        <dbReference type="EMBL" id="CAG9948810.1"/>
    </source>
</evidence>
<protein>
    <submittedName>
        <fullName evidence="1">Uncharacterized protein</fullName>
    </submittedName>
</protein>
<gene>
    <name evidence="1" type="ORF">CRV2_00018103</name>
</gene>
<keyword evidence="2" id="KW-1185">Reference proteome</keyword>
<reference evidence="1" key="1">
    <citation type="submission" date="2020-04" db="EMBL/GenBank/DDBJ databases">
        <authorList>
            <person name="Broberg M."/>
        </authorList>
    </citation>
    <scope>NUCLEOTIDE SEQUENCE</scope>
</reference>
<reference evidence="1" key="2">
    <citation type="submission" date="2021-10" db="EMBL/GenBank/DDBJ databases">
        <authorList>
            <person name="Piombo E."/>
        </authorList>
    </citation>
    <scope>NUCLEOTIDE SEQUENCE</scope>
</reference>
<proteinExistence type="predicted"/>
<dbReference type="Proteomes" id="UP000836387">
    <property type="component" value="Unassembled WGS sequence"/>
</dbReference>
<organism evidence="1 2">
    <name type="scientific">Clonostachys rosea f. rosea IK726</name>
    <dbReference type="NCBI Taxonomy" id="1349383"/>
    <lineage>
        <taxon>Eukaryota</taxon>
        <taxon>Fungi</taxon>
        <taxon>Dikarya</taxon>
        <taxon>Ascomycota</taxon>
        <taxon>Pezizomycotina</taxon>
        <taxon>Sordariomycetes</taxon>
        <taxon>Hypocreomycetidae</taxon>
        <taxon>Hypocreales</taxon>
        <taxon>Bionectriaceae</taxon>
        <taxon>Clonostachys</taxon>
    </lineage>
</organism>
<dbReference type="EMBL" id="CADEHS020000038">
    <property type="protein sequence ID" value="CAG9948810.1"/>
    <property type="molecule type" value="Genomic_DNA"/>
</dbReference>
<comment type="caution">
    <text evidence="1">The sequence shown here is derived from an EMBL/GenBank/DDBJ whole genome shotgun (WGS) entry which is preliminary data.</text>
</comment>